<evidence type="ECO:0000256" key="5">
    <source>
        <dbReference type="SAM" id="Phobius"/>
    </source>
</evidence>
<protein>
    <submittedName>
        <fullName evidence="7">ABC-2 type transport system permease protein</fullName>
    </submittedName>
</protein>
<dbReference type="Proteomes" id="UP000520767">
    <property type="component" value="Unassembled WGS sequence"/>
</dbReference>
<name>A0A7W7QFG7_9PSEU</name>
<comment type="caution">
    <text evidence="7">The sequence shown here is derived from an EMBL/GenBank/DDBJ whole genome shotgun (WGS) entry which is preliminary data.</text>
</comment>
<feature type="transmembrane region" description="Helical" evidence="5">
    <location>
        <begin position="177"/>
        <end position="199"/>
    </location>
</feature>
<dbReference type="Pfam" id="PF12698">
    <property type="entry name" value="ABC2_membrane_3"/>
    <property type="match status" value="1"/>
</dbReference>
<feature type="transmembrane region" description="Helical" evidence="5">
    <location>
        <begin position="228"/>
        <end position="253"/>
    </location>
</feature>
<dbReference type="RefSeq" id="WP_184816551.1">
    <property type="nucleotide sequence ID" value="NZ_JACHJQ010000014.1"/>
</dbReference>
<organism evidence="7 8">
    <name type="scientific">Actinophytocola algeriensis</name>
    <dbReference type="NCBI Taxonomy" id="1768010"/>
    <lineage>
        <taxon>Bacteria</taxon>
        <taxon>Bacillati</taxon>
        <taxon>Actinomycetota</taxon>
        <taxon>Actinomycetes</taxon>
        <taxon>Pseudonocardiales</taxon>
        <taxon>Pseudonocardiaceae</taxon>
    </lineage>
</organism>
<comment type="subcellular location">
    <subcellularLocation>
        <location evidence="1">Membrane</location>
        <topology evidence="1">Multi-pass membrane protein</topology>
    </subcellularLocation>
</comment>
<evidence type="ECO:0000313" key="8">
    <source>
        <dbReference type="Proteomes" id="UP000520767"/>
    </source>
</evidence>
<feature type="transmembrane region" description="Helical" evidence="5">
    <location>
        <begin position="300"/>
        <end position="319"/>
    </location>
</feature>
<sequence>MSTGRTVSLVARRELAARVRTRSFVLGTVLSALVLAGFVLTQSTVFDDHHGDTIGLNGQAIAVAGQLVDEARQVGRDVRTVEVNDLADGRAQVADGRLDALVSGAPAALAVLVENGLDDELRGVLNGLVRQQVLRGQLAAVEDSAALDVDGVLRTVAEAHVTVQALSSPDPADGDRLATALVVVALLYLALLLYGSLVAQGVVAEKSLGVPEFLLPVVRPGQLLSGKVAGLGLAGLLQLVVVGLVGLVVGVVTEVLASAGPAVAALAWGLVWYVLGFLLYATVFAAVATLVSRQEDVQSVLMPVTVTLLVAFVLGFAVLSRDSSGALTTVLSLVPPLSPLLMPGRLALAAVPVWQTVLALVLTVAVIAVLARVCGRMYRNSLLRPGSRVTLRTALRRVP</sequence>
<dbReference type="PANTHER" id="PTHR43471">
    <property type="entry name" value="ABC TRANSPORTER PERMEASE"/>
    <property type="match status" value="1"/>
</dbReference>
<keyword evidence="2 5" id="KW-0812">Transmembrane</keyword>
<dbReference type="InterPro" id="IPR013525">
    <property type="entry name" value="ABC2_TM"/>
</dbReference>
<feature type="transmembrane region" description="Helical" evidence="5">
    <location>
        <begin position="265"/>
        <end position="288"/>
    </location>
</feature>
<evidence type="ECO:0000256" key="4">
    <source>
        <dbReference type="ARBA" id="ARBA00023136"/>
    </source>
</evidence>
<dbReference type="AlphaFoldDB" id="A0A7W7QFG7"/>
<evidence type="ECO:0000256" key="2">
    <source>
        <dbReference type="ARBA" id="ARBA00022692"/>
    </source>
</evidence>
<gene>
    <name evidence="7" type="ORF">FHR82_008845</name>
</gene>
<evidence type="ECO:0000256" key="1">
    <source>
        <dbReference type="ARBA" id="ARBA00004141"/>
    </source>
</evidence>
<dbReference type="GO" id="GO:0140359">
    <property type="term" value="F:ABC-type transporter activity"/>
    <property type="evidence" value="ECO:0007669"/>
    <property type="project" value="InterPro"/>
</dbReference>
<accession>A0A7W7QFG7</accession>
<evidence type="ECO:0000313" key="7">
    <source>
        <dbReference type="EMBL" id="MBB4912573.1"/>
    </source>
</evidence>
<feature type="transmembrane region" description="Helical" evidence="5">
    <location>
        <begin position="21"/>
        <end position="40"/>
    </location>
</feature>
<reference evidence="7 8" key="1">
    <citation type="submission" date="2020-08" db="EMBL/GenBank/DDBJ databases">
        <title>Genomic Encyclopedia of Type Strains, Phase III (KMG-III): the genomes of soil and plant-associated and newly described type strains.</title>
        <authorList>
            <person name="Whitman W."/>
        </authorList>
    </citation>
    <scope>NUCLEOTIDE SEQUENCE [LARGE SCALE GENOMIC DNA]</scope>
    <source>
        <strain evidence="7 8">CECT 8960</strain>
    </source>
</reference>
<dbReference type="EMBL" id="JACHJQ010000014">
    <property type="protein sequence ID" value="MBB4912573.1"/>
    <property type="molecule type" value="Genomic_DNA"/>
</dbReference>
<proteinExistence type="predicted"/>
<feature type="domain" description="ABC-2 type transporter transmembrane" evidence="6">
    <location>
        <begin position="23"/>
        <end position="371"/>
    </location>
</feature>
<keyword evidence="4 5" id="KW-0472">Membrane</keyword>
<evidence type="ECO:0000259" key="6">
    <source>
        <dbReference type="Pfam" id="PF12698"/>
    </source>
</evidence>
<keyword evidence="3 5" id="KW-1133">Transmembrane helix</keyword>
<feature type="transmembrane region" description="Helical" evidence="5">
    <location>
        <begin position="346"/>
        <end position="371"/>
    </location>
</feature>
<dbReference type="GO" id="GO:0016020">
    <property type="term" value="C:membrane"/>
    <property type="evidence" value="ECO:0007669"/>
    <property type="project" value="UniProtKB-SubCell"/>
</dbReference>
<evidence type="ECO:0000256" key="3">
    <source>
        <dbReference type="ARBA" id="ARBA00022989"/>
    </source>
</evidence>
<keyword evidence="8" id="KW-1185">Reference proteome</keyword>